<dbReference type="EMBL" id="KY984068">
    <property type="protein sequence ID" value="ARW58669.1"/>
    <property type="molecule type" value="Genomic_DNA"/>
</dbReference>
<dbReference type="GO" id="GO:0043565">
    <property type="term" value="F:sequence-specific DNA binding"/>
    <property type="evidence" value="ECO:0007669"/>
    <property type="project" value="TreeGrafter"/>
</dbReference>
<evidence type="ECO:0000256" key="4">
    <source>
        <dbReference type="ARBA" id="ARBA00022679"/>
    </source>
</evidence>
<name>A0A2H4IAW6_9CAUD</name>
<evidence type="ECO:0000313" key="8">
    <source>
        <dbReference type="Proteomes" id="UP000240568"/>
    </source>
</evidence>
<dbReference type="GO" id="GO:1904047">
    <property type="term" value="F:S-adenosyl-L-methionine binding"/>
    <property type="evidence" value="ECO:0007669"/>
    <property type="project" value="TreeGrafter"/>
</dbReference>
<evidence type="ECO:0000256" key="1">
    <source>
        <dbReference type="ARBA" id="ARBA00006594"/>
    </source>
</evidence>
<sequence length="280" mass="32386">MTAISPIRYQGNKRSLIPLILENAPSVKDCSRFIDAFGGSGTVCLNMPQPFRVYNELSPQVFEIVKMLSEQDPKKTLSQIKRVVKHWALTNSSETSYDDFRVHVQKKRTPLLHYVAHRHSHSNMLRFNQQGIYNVPFGARGLIGKFDELEHELVQFHERMQGVHLTNLRYNDLLGRVNHQLNSNTFCYFDPPYLASGAMQYGKWTERNERNLLSMLEHLTRLGVPWMLSNVVEHRHFKNDLLKRWLKRCATTVLYPNKTYALANGQGGSHGTVEILAMNY</sequence>
<keyword evidence="3 7" id="KW-0489">Methyltransferase</keyword>
<dbReference type="GO" id="GO:0006298">
    <property type="term" value="P:mismatch repair"/>
    <property type="evidence" value="ECO:0007669"/>
    <property type="project" value="TreeGrafter"/>
</dbReference>
<accession>A0A2H4IAW6</accession>
<dbReference type="PIRSF" id="PIRSF000398">
    <property type="entry name" value="M_m6A_EcoRV"/>
    <property type="match status" value="1"/>
</dbReference>
<organism evidence="7 8">
    <name type="scientific">Erwinia phage vB_EamM_Y3</name>
    <dbReference type="NCBI Taxonomy" id="1983553"/>
    <lineage>
        <taxon>Viruses</taxon>
        <taxon>Duplodnaviria</taxon>
        <taxon>Heunggongvirae</taxon>
        <taxon>Uroviricota</taxon>
        <taxon>Caudoviricetes</taxon>
        <taxon>Sasquatchvirus</taxon>
        <taxon>Sasquatchvirus Y3</taxon>
    </lineage>
</organism>
<gene>
    <name evidence="7" type="ORF">Y3_029</name>
</gene>
<dbReference type="InterPro" id="IPR012327">
    <property type="entry name" value="MeTrfase_D12"/>
</dbReference>
<dbReference type="SUPFAM" id="SSF53335">
    <property type="entry name" value="S-adenosyl-L-methionine-dependent methyltransferases"/>
    <property type="match status" value="1"/>
</dbReference>
<evidence type="ECO:0000256" key="2">
    <source>
        <dbReference type="ARBA" id="ARBA00011900"/>
    </source>
</evidence>
<protein>
    <recommendedName>
        <fullName evidence="2">site-specific DNA-methyltransferase (adenine-specific)</fullName>
        <ecNumber evidence="2">2.1.1.72</ecNumber>
    </recommendedName>
</protein>
<evidence type="ECO:0000256" key="6">
    <source>
        <dbReference type="ARBA" id="ARBA00047942"/>
    </source>
</evidence>
<keyword evidence="8" id="KW-1185">Reference proteome</keyword>
<dbReference type="GO" id="GO:0032259">
    <property type="term" value="P:methylation"/>
    <property type="evidence" value="ECO:0007669"/>
    <property type="project" value="UniProtKB-KW"/>
</dbReference>
<dbReference type="Gene3D" id="1.10.1020.10">
    <property type="entry name" value="Adenine-specific Methyltransferase, Domain 2"/>
    <property type="match status" value="1"/>
</dbReference>
<dbReference type="Proteomes" id="UP000240568">
    <property type="component" value="Segment"/>
</dbReference>
<dbReference type="PANTHER" id="PTHR30481:SF3">
    <property type="entry name" value="DNA ADENINE METHYLASE"/>
    <property type="match status" value="1"/>
</dbReference>
<evidence type="ECO:0000256" key="5">
    <source>
        <dbReference type="ARBA" id="ARBA00022691"/>
    </source>
</evidence>
<dbReference type="PRINTS" id="PR00505">
    <property type="entry name" value="D12N6MTFRASE"/>
</dbReference>
<dbReference type="Gene3D" id="3.40.50.150">
    <property type="entry name" value="Vaccinia Virus protein VP39"/>
    <property type="match status" value="1"/>
</dbReference>
<keyword evidence="4" id="KW-0808">Transferase</keyword>
<dbReference type="Pfam" id="PF02086">
    <property type="entry name" value="MethyltransfD12"/>
    <property type="match status" value="1"/>
</dbReference>
<dbReference type="EC" id="2.1.1.72" evidence="2"/>
<reference evidence="7 8" key="1">
    <citation type="submission" date="2017-04" db="EMBL/GenBank/DDBJ databases">
        <authorList>
            <person name="Afonso C.L."/>
            <person name="Miller P.J."/>
            <person name="Scott M.A."/>
            <person name="Spackman E."/>
            <person name="Goraichik I."/>
            <person name="Dimitrov K.M."/>
            <person name="Suarez D.L."/>
            <person name="Swayne D.E."/>
        </authorList>
    </citation>
    <scope>NUCLEOTIDE SEQUENCE [LARGE SCALE GENOMIC DNA]</scope>
</reference>
<comment type="similarity">
    <text evidence="1">Belongs to the N(4)/N(6)-methyltransferase family.</text>
</comment>
<proteinExistence type="inferred from homology"/>
<dbReference type="InterPro" id="IPR023095">
    <property type="entry name" value="Ade_MeTrfase_dom_2"/>
</dbReference>
<evidence type="ECO:0000313" key="7">
    <source>
        <dbReference type="EMBL" id="ARW58669.1"/>
    </source>
</evidence>
<dbReference type="GO" id="GO:0009007">
    <property type="term" value="F:site-specific DNA-methyltransferase (adenine-specific) activity"/>
    <property type="evidence" value="ECO:0007669"/>
    <property type="project" value="UniProtKB-EC"/>
</dbReference>
<evidence type="ECO:0000256" key="3">
    <source>
        <dbReference type="ARBA" id="ARBA00022603"/>
    </source>
</evidence>
<keyword evidence="5" id="KW-0949">S-adenosyl-L-methionine</keyword>
<comment type="catalytic activity">
    <reaction evidence="6">
        <text>a 2'-deoxyadenosine in DNA + S-adenosyl-L-methionine = an N(6)-methyl-2'-deoxyadenosine in DNA + S-adenosyl-L-homocysteine + H(+)</text>
        <dbReference type="Rhea" id="RHEA:15197"/>
        <dbReference type="Rhea" id="RHEA-COMP:12418"/>
        <dbReference type="Rhea" id="RHEA-COMP:12419"/>
        <dbReference type="ChEBI" id="CHEBI:15378"/>
        <dbReference type="ChEBI" id="CHEBI:57856"/>
        <dbReference type="ChEBI" id="CHEBI:59789"/>
        <dbReference type="ChEBI" id="CHEBI:90615"/>
        <dbReference type="ChEBI" id="CHEBI:90616"/>
        <dbReference type="EC" id="2.1.1.72"/>
    </reaction>
</comment>
<dbReference type="InterPro" id="IPR029063">
    <property type="entry name" value="SAM-dependent_MTases_sf"/>
</dbReference>
<dbReference type="PANTHER" id="PTHR30481">
    <property type="entry name" value="DNA ADENINE METHYLASE"/>
    <property type="match status" value="1"/>
</dbReference>
<dbReference type="InterPro" id="IPR012263">
    <property type="entry name" value="M_m6A_EcoRV"/>
</dbReference>
<dbReference type="GO" id="GO:0009307">
    <property type="term" value="P:DNA restriction-modification system"/>
    <property type="evidence" value="ECO:0007669"/>
    <property type="project" value="InterPro"/>
</dbReference>